<reference evidence="3" key="1">
    <citation type="submission" date="2018-08" db="EMBL/GenBank/DDBJ databases">
        <authorList>
            <person name="Rodrigo-Torres L."/>
            <person name="Arahal R. D."/>
            <person name="Lucena T."/>
        </authorList>
    </citation>
    <scope>NUCLEOTIDE SEQUENCE [LARGE SCALE GENOMIC DNA]</scope>
    <source>
        <strain evidence="3">CECT 7235</strain>
    </source>
</reference>
<dbReference type="InterPro" id="IPR055346">
    <property type="entry name" value="Fe-S_cluster_assembly_SufBD"/>
</dbReference>
<dbReference type="EMBL" id="UIHC01000018">
    <property type="protein sequence ID" value="SUZ32283.1"/>
    <property type="molecule type" value="Genomic_DNA"/>
</dbReference>
<dbReference type="InterPro" id="IPR037284">
    <property type="entry name" value="SUF_FeS_clus_asmbl_SufBD_sf"/>
</dbReference>
<protein>
    <submittedName>
        <fullName evidence="2">FeS cluster assembly protein SufD</fullName>
    </submittedName>
</protein>
<organism evidence="2 3">
    <name type="scientific">Roseinatronobacter ekhonensis</name>
    <dbReference type="NCBI Taxonomy" id="254356"/>
    <lineage>
        <taxon>Bacteria</taxon>
        <taxon>Pseudomonadati</taxon>
        <taxon>Pseudomonadota</taxon>
        <taxon>Alphaproteobacteria</taxon>
        <taxon>Rhodobacterales</taxon>
        <taxon>Paracoccaceae</taxon>
        <taxon>Roseinatronobacter</taxon>
    </lineage>
</organism>
<dbReference type="PANTHER" id="PTHR43575:SF1">
    <property type="entry name" value="PROTEIN ABCI7, CHLOROPLASTIC"/>
    <property type="match status" value="1"/>
</dbReference>
<keyword evidence="3" id="KW-1185">Reference proteome</keyword>
<sequence>MMPRAKLKAQKQARAAELARPLPTGGAWVTKAREGALARWSDMGAPLKRDEYWKFTDPRSLIDAGAPDADLLDMGGEAPVFDSFDRLKLVFTDGVFDPAASDALALDGVEIELLQDAAKADLHWARDLFGALEARGQSPVDRPLASFNTAYATQGVLIRVTATPAKPISLIYQRSDTGADAMLHHVIRVEAGAEVTVLENGPLAARSNTVIEAELAEGATLHHIRSQGRDHARLGAAHIFAQLGAAAQLKSFTLTVNGALTRNEAQVWLDGADGSAHLAGASVGDGAFHADDTVFVAHNAPGCESRQVYKKVLRHGAVGVFQGKILVDRLAQKTDGYQISQALLLDEDAQFLAKPELEIYADDVKCSHGSTSGEIDATQLYYMRARGIPENEAKMLLVLAFLAEALDEIADLDLAGDLRDRLEAWLQRHK</sequence>
<dbReference type="AlphaFoldDB" id="A0A3B0M9E7"/>
<proteinExistence type="predicted"/>
<evidence type="ECO:0000313" key="3">
    <source>
        <dbReference type="Proteomes" id="UP000272908"/>
    </source>
</evidence>
<dbReference type="PANTHER" id="PTHR43575">
    <property type="entry name" value="PROTEIN ABCI7, CHLOROPLASTIC"/>
    <property type="match status" value="1"/>
</dbReference>
<dbReference type="GO" id="GO:0016226">
    <property type="term" value="P:iron-sulfur cluster assembly"/>
    <property type="evidence" value="ECO:0007669"/>
    <property type="project" value="InterPro"/>
</dbReference>
<evidence type="ECO:0000313" key="2">
    <source>
        <dbReference type="EMBL" id="SUZ32283.1"/>
    </source>
</evidence>
<dbReference type="Proteomes" id="UP000272908">
    <property type="component" value="Unassembled WGS sequence"/>
</dbReference>
<feature type="domain" description="SUF system FeS cluster assembly SufBD core" evidence="1">
    <location>
        <begin position="179"/>
        <end position="401"/>
    </location>
</feature>
<gene>
    <name evidence="2" type="primary">sufD</name>
    <name evidence="2" type="ORF">ROE7235_02039</name>
</gene>
<dbReference type="SUPFAM" id="SSF101960">
    <property type="entry name" value="Stabilizer of iron transporter SufD"/>
    <property type="match status" value="1"/>
</dbReference>
<name>A0A3B0M9E7_9RHOB</name>
<evidence type="ECO:0000259" key="1">
    <source>
        <dbReference type="Pfam" id="PF01458"/>
    </source>
</evidence>
<dbReference type="InterPro" id="IPR000825">
    <property type="entry name" value="SUF_FeS_clus_asmbl_SufBD_core"/>
</dbReference>
<dbReference type="Pfam" id="PF01458">
    <property type="entry name" value="SUFBD_core"/>
    <property type="match status" value="1"/>
</dbReference>
<accession>A0A3B0M9E7</accession>
<dbReference type="RefSeq" id="WP_370743630.1">
    <property type="nucleotide sequence ID" value="NZ_UIHC01000018.1"/>
</dbReference>